<evidence type="ECO:0000313" key="4">
    <source>
        <dbReference type="Proteomes" id="UP001138997"/>
    </source>
</evidence>
<feature type="transmembrane region" description="Helical" evidence="2">
    <location>
        <begin position="38"/>
        <end position="56"/>
    </location>
</feature>
<keyword evidence="4" id="KW-1185">Reference proteome</keyword>
<comment type="caution">
    <text evidence="3">The sequence shown here is derived from an EMBL/GenBank/DDBJ whole genome shotgun (WGS) entry which is preliminary data.</text>
</comment>
<feature type="compositionally biased region" description="Basic and acidic residues" evidence="1">
    <location>
        <begin position="115"/>
        <end position="131"/>
    </location>
</feature>
<sequence length="131" mass="14340">MLLTALPALLYIGLIVYSVFDALQTPAEELYRLTRGQWIAVILVIPLFGAVLWLLASGPRRGRHEHAPGHPAGTGWAAQGMTQYPVGPDDDPEFIAGLGRAQRKRTLTQPDEQPGPEKKQTSDEEPGESEK</sequence>
<organism evidence="3 4">
    <name type="scientific">Kineosporia babensis</name>
    <dbReference type="NCBI Taxonomy" id="499548"/>
    <lineage>
        <taxon>Bacteria</taxon>
        <taxon>Bacillati</taxon>
        <taxon>Actinomycetota</taxon>
        <taxon>Actinomycetes</taxon>
        <taxon>Kineosporiales</taxon>
        <taxon>Kineosporiaceae</taxon>
        <taxon>Kineosporia</taxon>
    </lineage>
</organism>
<gene>
    <name evidence="3" type="ORF">LR394_19740</name>
</gene>
<feature type="region of interest" description="Disordered" evidence="1">
    <location>
        <begin position="62"/>
        <end position="131"/>
    </location>
</feature>
<keyword evidence="2" id="KW-1133">Transmembrane helix</keyword>
<keyword evidence="2" id="KW-0812">Transmembrane</keyword>
<evidence type="ECO:0000313" key="3">
    <source>
        <dbReference type="EMBL" id="MCD5313143.1"/>
    </source>
</evidence>
<dbReference type="Proteomes" id="UP001138997">
    <property type="component" value="Unassembled WGS sequence"/>
</dbReference>
<dbReference type="AlphaFoldDB" id="A0A9X1NHD1"/>
<keyword evidence="2" id="KW-0472">Membrane</keyword>
<name>A0A9X1NHD1_9ACTN</name>
<evidence type="ECO:0000256" key="2">
    <source>
        <dbReference type="SAM" id="Phobius"/>
    </source>
</evidence>
<protein>
    <submittedName>
        <fullName evidence="3">PLD nuclease N-terminal domain-containing protein</fullName>
    </submittedName>
</protein>
<dbReference type="RefSeq" id="WP_231444057.1">
    <property type="nucleotide sequence ID" value="NZ_JAJOMB010000010.1"/>
</dbReference>
<dbReference type="EMBL" id="JAJOMB010000010">
    <property type="protein sequence ID" value="MCD5313143.1"/>
    <property type="molecule type" value="Genomic_DNA"/>
</dbReference>
<proteinExistence type="predicted"/>
<reference evidence="3" key="1">
    <citation type="submission" date="2021-11" db="EMBL/GenBank/DDBJ databases">
        <title>Streptomyces corallinus and Kineosporia corallina sp. nov., two new coral-derived marine actinobacteria.</title>
        <authorList>
            <person name="Buangrab K."/>
            <person name="Sutthacheep M."/>
            <person name="Yeemin T."/>
            <person name="Harunari E."/>
            <person name="Igarashi Y."/>
            <person name="Sripreechasak P."/>
            <person name="Kanchanasin P."/>
            <person name="Tanasupawat S."/>
            <person name="Phongsopitanun W."/>
        </authorList>
    </citation>
    <scope>NUCLEOTIDE SEQUENCE</scope>
    <source>
        <strain evidence="3">JCM 31032</strain>
    </source>
</reference>
<accession>A0A9X1NHD1</accession>
<evidence type="ECO:0000256" key="1">
    <source>
        <dbReference type="SAM" id="MobiDB-lite"/>
    </source>
</evidence>